<dbReference type="PROSITE" id="PS51257">
    <property type="entry name" value="PROKAR_LIPOPROTEIN"/>
    <property type="match status" value="1"/>
</dbReference>
<gene>
    <name evidence="2" type="ORF">C9I57_14395</name>
</gene>
<organism evidence="2 3">
    <name type="scientific">Trinickia symbiotica</name>
    <dbReference type="NCBI Taxonomy" id="863227"/>
    <lineage>
        <taxon>Bacteria</taxon>
        <taxon>Pseudomonadati</taxon>
        <taxon>Pseudomonadota</taxon>
        <taxon>Betaproteobacteria</taxon>
        <taxon>Burkholderiales</taxon>
        <taxon>Burkholderiaceae</taxon>
        <taxon>Trinickia</taxon>
    </lineage>
</organism>
<evidence type="ECO:0000256" key="1">
    <source>
        <dbReference type="SAM" id="SignalP"/>
    </source>
</evidence>
<evidence type="ECO:0000313" key="3">
    <source>
        <dbReference type="Proteomes" id="UP000240638"/>
    </source>
</evidence>
<keyword evidence="1" id="KW-0732">Signal</keyword>
<reference evidence="2 3" key="1">
    <citation type="submission" date="2018-03" db="EMBL/GenBank/DDBJ databases">
        <title>Whole genome analyses suggest that Burkholderia sensu lato contains two further novel genera in the rhizoxinica-symbiotica group Mycetohabitans gen. nov., and Trinickia gen. nov.: implications for the evolution of diazotrophy and nodulation in the Burkholderiaceae.</title>
        <authorList>
            <person name="Estrada De Los Santos P."/>
            <person name="Palmer M."/>
            <person name="Chavez-Ramirez B."/>
            <person name="Steenkamp E.T."/>
            <person name="Hirsch A.M."/>
            <person name="Manyaka P."/>
            <person name="Maluk M."/>
            <person name="Lafos M."/>
            <person name="Crook M."/>
            <person name="Gross E."/>
            <person name="Simon M.F."/>
            <person name="Bueno Dos Reis Junior F."/>
            <person name="Poole P.S."/>
            <person name="Venter S.N."/>
            <person name="James E.K."/>
        </authorList>
    </citation>
    <scope>NUCLEOTIDE SEQUENCE [LARGE SCALE GENOMIC DNA]</scope>
    <source>
        <strain evidence="2 3">JPY-366</strain>
    </source>
</reference>
<feature type="signal peptide" evidence="1">
    <location>
        <begin position="1"/>
        <end position="20"/>
    </location>
</feature>
<comment type="caution">
    <text evidence="2">The sequence shown here is derived from an EMBL/GenBank/DDBJ whole genome shotgun (WGS) entry which is preliminary data.</text>
</comment>
<proteinExistence type="predicted"/>
<accession>A0A2T3XUT6</accession>
<dbReference type="RefSeq" id="WP_107151331.1">
    <property type="nucleotide sequence ID" value="NZ_PYUC01000006.1"/>
</dbReference>
<protein>
    <submittedName>
        <fullName evidence="2">Uncharacterized protein</fullName>
    </submittedName>
</protein>
<name>A0A2T3XUT6_9BURK</name>
<dbReference type="EMBL" id="PYUC01000006">
    <property type="protein sequence ID" value="PTB20257.1"/>
    <property type="molecule type" value="Genomic_DNA"/>
</dbReference>
<sequence>MKPLFAAALSIAAVAWPAIGSCTPIPLDDPLQCNVSPHVFIGGLINQGDVEPQPFRVESNSINAFNPVHGADLRAFGFHVFALVAYEEGDPLFRKGSGKRVSSSAYGAVVWGSTEKVQAAVSAAHSSAIVHHAGPFITAIFCDRES</sequence>
<feature type="chain" id="PRO_5015530142" evidence="1">
    <location>
        <begin position="21"/>
        <end position="146"/>
    </location>
</feature>
<dbReference type="AlphaFoldDB" id="A0A2T3XUT6"/>
<evidence type="ECO:0000313" key="2">
    <source>
        <dbReference type="EMBL" id="PTB20257.1"/>
    </source>
</evidence>
<dbReference type="Proteomes" id="UP000240638">
    <property type="component" value="Unassembled WGS sequence"/>
</dbReference>